<dbReference type="Proteomes" id="UP001519363">
    <property type="component" value="Unassembled WGS sequence"/>
</dbReference>
<accession>A0ABS5AP77</accession>
<keyword evidence="2" id="KW-1185">Reference proteome</keyword>
<name>A0ABS5AP77_9PSEU</name>
<organism evidence="1 2">
    <name type="scientific">Crossiella equi</name>
    <dbReference type="NCBI Taxonomy" id="130796"/>
    <lineage>
        <taxon>Bacteria</taxon>
        <taxon>Bacillati</taxon>
        <taxon>Actinomycetota</taxon>
        <taxon>Actinomycetes</taxon>
        <taxon>Pseudonocardiales</taxon>
        <taxon>Pseudonocardiaceae</taxon>
        <taxon>Crossiella</taxon>
    </lineage>
</organism>
<evidence type="ECO:0000313" key="2">
    <source>
        <dbReference type="Proteomes" id="UP001519363"/>
    </source>
</evidence>
<sequence>MSEELRVRVDRDQVLQVCAMFENEGRRLSVELRQLRDRLRVVPCADDPVSKDVALVCEWKIKGAPNSIFGQYLRFADNLKAAADQLKAAAHAYGFTDEDISGAFTRYRR</sequence>
<evidence type="ECO:0000313" key="1">
    <source>
        <dbReference type="EMBL" id="MBP2478052.1"/>
    </source>
</evidence>
<protein>
    <submittedName>
        <fullName evidence="1">Uncharacterized protein</fullName>
    </submittedName>
</protein>
<dbReference type="RefSeq" id="WP_086790058.1">
    <property type="nucleotide sequence ID" value="NZ_JAGIOO010000001.1"/>
</dbReference>
<comment type="caution">
    <text evidence="1">The sequence shown here is derived from an EMBL/GenBank/DDBJ whole genome shotgun (WGS) entry which is preliminary data.</text>
</comment>
<gene>
    <name evidence="1" type="ORF">JOF53_006924</name>
</gene>
<dbReference type="EMBL" id="JAGIOO010000001">
    <property type="protein sequence ID" value="MBP2478052.1"/>
    <property type="molecule type" value="Genomic_DNA"/>
</dbReference>
<proteinExistence type="predicted"/>
<reference evidence="1 2" key="1">
    <citation type="submission" date="2021-03" db="EMBL/GenBank/DDBJ databases">
        <title>Sequencing the genomes of 1000 actinobacteria strains.</title>
        <authorList>
            <person name="Klenk H.-P."/>
        </authorList>
    </citation>
    <scope>NUCLEOTIDE SEQUENCE [LARGE SCALE GENOMIC DNA]</scope>
    <source>
        <strain evidence="1 2">DSM 44580</strain>
    </source>
</reference>